<accession>A0A5B2XKA7</accession>
<dbReference type="RefSeq" id="WP_149849264.1">
    <property type="nucleotide sequence ID" value="NZ_VUOB01000017.1"/>
</dbReference>
<keyword evidence="5 11" id="KW-0004">4Fe-4S</keyword>
<feature type="binding site" evidence="11">
    <location>
        <position position="192"/>
    </location>
    <ligand>
        <name>[4Fe-4S] cluster</name>
        <dbReference type="ChEBI" id="CHEBI:49883"/>
        <label>1</label>
    </ligand>
</feature>
<dbReference type="GO" id="GO:0044569">
    <property type="term" value="C:[Ni-Fe] hydrogenase complex"/>
    <property type="evidence" value="ECO:0007669"/>
    <property type="project" value="TreeGrafter"/>
</dbReference>
<dbReference type="PROSITE" id="PS51257">
    <property type="entry name" value="PROKAR_LIPOPROTEIN"/>
    <property type="match status" value="1"/>
</dbReference>
<dbReference type="GO" id="GO:0051539">
    <property type="term" value="F:4 iron, 4 sulfur cluster binding"/>
    <property type="evidence" value="ECO:0007669"/>
    <property type="project" value="UniProtKB-KW"/>
</dbReference>
<dbReference type="GO" id="GO:0009375">
    <property type="term" value="C:ferredoxin hydrogenase complex"/>
    <property type="evidence" value="ECO:0007669"/>
    <property type="project" value="InterPro"/>
</dbReference>
<keyword evidence="15" id="KW-1185">Reference proteome</keyword>
<organism evidence="14 15">
    <name type="scientific">Solihabitans fulvus</name>
    <dbReference type="NCBI Taxonomy" id="1892852"/>
    <lineage>
        <taxon>Bacteria</taxon>
        <taxon>Bacillati</taxon>
        <taxon>Actinomycetota</taxon>
        <taxon>Actinomycetes</taxon>
        <taxon>Pseudonocardiales</taxon>
        <taxon>Pseudonocardiaceae</taxon>
        <taxon>Solihabitans</taxon>
    </lineage>
</organism>
<dbReference type="InterPro" id="IPR001821">
    <property type="entry name" value="NiFe_hydrogenase_ssu"/>
</dbReference>
<evidence type="ECO:0000256" key="7">
    <source>
        <dbReference type="ARBA" id="ARBA00022729"/>
    </source>
</evidence>
<keyword evidence="9 11" id="KW-0408">Iron</keyword>
<dbReference type="Pfam" id="PF01058">
    <property type="entry name" value="Oxidored_q6"/>
    <property type="match status" value="1"/>
</dbReference>
<name>A0A5B2XKA7_9PSEU</name>
<evidence type="ECO:0000256" key="6">
    <source>
        <dbReference type="ARBA" id="ARBA00022723"/>
    </source>
</evidence>
<evidence type="ECO:0000256" key="1">
    <source>
        <dbReference type="ARBA" id="ARBA00001966"/>
    </source>
</evidence>
<reference evidence="14 15" key="2">
    <citation type="submission" date="2019-09" db="EMBL/GenBank/DDBJ databases">
        <authorList>
            <person name="Jin C."/>
        </authorList>
    </citation>
    <scope>NUCLEOTIDE SEQUENCE [LARGE SCALE GENOMIC DNA]</scope>
    <source>
        <strain evidence="14 15">AN110305</strain>
    </source>
</reference>
<reference evidence="14 15" key="1">
    <citation type="submission" date="2019-09" db="EMBL/GenBank/DDBJ databases">
        <title>Goodfellowia gen. nov., a new genus of the Pseudonocardineae related to Actinoalloteichus, containing Goodfellowia coeruleoviolacea gen. nov., comb. nov. gen. nov., comb. nov.</title>
        <authorList>
            <person name="Labeda D."/>
        </authorList>
    </citation>
    <scope>NUCLEOTIDE SEQUENCE [LARGE SCALE GENOMIC DNA]</scope>
    <source>
        <strain evidence="14 15">AN110305</strain>
    </source>
</reference>
<evidence type="ECO:0000256" key="11">
    <source>
        <dbReference type="PIRSR" id="PIRSR000310-1"/>
    </source>
</evidence>
<dbReference type="Proteomes" id="UP000323454">
    <property type="component" value="Unassembled WGS sequence"/>
</dbReference>
<dbReference type="GO" id="GO:0016020">
    <property type="term" value="C:membrane"/>
    <property type="evidence" value="ECO:0007669"/>
    <property type="project" value="TreeGrafter"/>
</dbReference>
<dbReference type="PRINTS" id="PR00614">
    <property type="entry name" value="NIHGNASESMLL"/>
</dbReference>
<feature type="binding site" evidence="11">
    <location>
        <position position="291"/>
    </location>
    <ligand>
        <name>[3Fe-4S] cluster</name>
        <dbReference type="ChEBI" id="CHEBI:21137"/>
    </ligand>
</feature>
<evidence type="ECO:0000256" key="9">
    <source>
        <dbReference type="ARBA" id="ARBA00023004"/>
    </source>
</evidence>
<dbReference type="GO" id="GO:0046872">
    <property type="term" value="F:metal ion binding"/>
    <property type="evidence" value="ECO:0007669"/>
    <property type="project" value="UniProtKB-KW"/>
</dbReference>
<dbReference type="GO" id="GO:0030313">
    <property type="term" value="C:cell envelope"/>
    <property type="evidence" value="ECO:0007669"/>
    <property type="project" value="UniProtKB-SubCell"/>
</dbReference>
<dbReference type="PANTHER" id="PTHR30013:SF5">
    <property type="entry name" value="HYDROGENASE SMALL SUBUNIT"/>
    <property type="match status" value="1"/>
</dbReference>
<comment type="cofactor">
    <cofactor evidence="1">
        <name>[4Fe-4S] cluster</name>
        <dbReference type="ChEBI" id="CHEBI:49883"/>
    </cofactor>
</comment>
<dbReference type="Gene3D" id="3.40.50.700">
    <property type="entry name" value="NADH:ubiquinone oxidoreductase-like, 20kDa subunit"/>
    <property type="match status" value="1"/>
</dbReference>
<evidence type="ECO:0000313" key="14">
    <source>
        <dbReference type="EMBL" id="KAA2263399.1"/>
    </source>
</evidence>
<evidence type="ECO:0000313" key="15">
    <source>
        <dbReference type="Proteomes" id="UP000323454"/>
    </source>
</evidence>
<feature type="binding site" evidence="11">
    <location>
        <position position="33"/>
    </location>
    <ligand>
        <name>[4Fe-4S] cluster</name>
        <dbReference type="ChEBI" id="CHEBI:49883"/>
        <label>1</label>
    </ligand>
</feature>
<comment type="subunit">
    <text evidence="4">Heterodimer of a large and a small subunit.</text>
</comment>
<feature type="domain" description="Cytochrome-c3 hydrogenase C-terminal" evidence="13">
    <location>
        <begin position="229"/>
        <end position="306"/>
    </location>
</feature>
<evidence type="ECO:0000256" key="4">
    <source>
        <dbReference type="ARBA" id="ARBA00011771"/>
    </source>
</evidence>
<dbReference type="SUPFAM" id="SSF56770">
    <property type="entry name" value="HydA/Nqo6-like"/>
    <property type="match status" value="1"/>
</dbReference>
<dbReference type="Gene3D" id="4.10.480.10">
    <property type="entry name" value="Cytochrome-c3 hydrogenase, C-terminal domain"/>
    <property type="match status" value="1"/>
</dbReference>
<comment type="caution">
    <text evidence="14">The sequence shown here is derived from an EMBL/GenBank/DDBJ whole genome shotgun (WGS) entry which is preliminary data.</text>
</comment>
<comment type="similarity">
    <text evidence="3">Belongs to the [NiFe]/[NiFeSe] hydrogenase small subunit family.</text>
</comment>
<evidence type="ECO:0000256" key="8">
    <source>
        <dbReference type="ARBA" id="ARBA00023002"/>
    </source>
</evidence>
<dbReference type="GO" id="GO:0009055">
    <property type="term" value="F:electron transfer activity"/>
    <property type="evidence" value="ECO:0007669"/>
    <property type="project" value="TreeGrafter"/>
</dbReference>
<protein>
    <submittedName>
        <fullName evidence="14">Hydrogenase expression protein HypE</fullName>
    </submittedName>
</protein>
<feature type="binding site" evidence="11">
    <location>
        <position position="294"/>
    </location>
    <ligand>
        <name>[3Fe-4S] cluster</name>
        <dbReference type="ChEBI" id="CHEBI:21137"/>
    </ligand>
</feature>
<dbReference type="GO" id="GO:0051538">
    <property type="term" value="F:3 iron, 4 sulfur cluster binding"/>
    <property type="evidence" value="ECO:0007669"/>
    <property type="project" value="UniProtKB-KW"/>
</dbReference>
<evidence type="ECO:0000259" key="13">
    <source>
        <dbReference type="Pfam" id="PF14720"/>
    </source>
</evidence>
<dbReference type="InterPro" id="IPR037024">
    <property type="entry name" value="NiFe_Hase_small_N_sf"/>
</dbReference>
<feature type="domain" description="NADH:ubiquinone oxidoreductase-like 20kDa subunit" evidence="12">
    <location>
        <begin position="33"/>
        <end position="206"/>
    </location>
</feature>
<dbReference type="Pfam" id="PF14720">
    <property type="entry name" value="NiFe_hyd_SSU_C"/>
    <property type="match status" value="1"/>
</dbReference>
<dbReference type="InterPro" id="IPR037148">
    <property type="entry name" value="NiFe-Hase_small_C_sf"/>
</dbReference>
<evidence type="ECO:0000256" key="3">
    <source>
        <dbReference type="ARBA" id="ARBA00006605"/>
    </source>
</evidence>
<proteinExistence type="inferred from homology"/>
<dbReference type="AlphaFoldDB" id="A0A5B2XKA7"/>
<dbReference type="OrthoDB" id="9766729at2"/>
<feature type="binding site" evidence="11">
    <location>
        <position position="257"/>
    </location>
    <ligand>
        <name>[4Fe-4S] cluster</name>
        <dbReference type="ChEBI" id="CHEBI:49883"/>
        <label>2</label>
    </ligand>
</feature>
<keyword evidence="10 11" id="KW-0411">Iron-sulfur</keyword>
<feature type="binding site" evidence="11">
    <location>
        <position position="263"/>
    </location>
    <ligand>
        <name>[4Fe-4S] cluster</name>
        <dbReference type="ChEBI" id="CHEBI:49883"/>
        <label>2</label>
    </ligand>
</feature>
<feature type="binding site" evidence="11">
    <location>
        <position position="151"/>
    </location>
    <ligand>
        <name>[4Fe-4S] cluster</name>
        <dbReference type="ChEBI" id="CHEBI:49883"/>
        <label>1</label>
    </ligand>
</feature>
<keyword evidence="7" id="KW-0732">Signal</keyword>
<keyword evidence="6 11" id="KW-0479">Metal-binding</keyword>
<evidence type="ECO:0000256" key="2">
    <source>
        <dbReference type="ARBA" id="ARBA00004196"/>
    </source>
</evidence>
<evidence type="ECO:0000256" key="10">
    <source>
        <dbReference type="ARBA" id="ARBA00023014"/>
    </source>
</evidence>
<dbReference type="InterPro" id="IPR006137">
    <property type="entry name" value="NADH_UbQ_OxRdtase-like_20kDa"/>
</dbReference>
<comment type="subcellular location">
    <subcellularLocation>
        <location evidence="2">Cell envelope</location>
    </subcellularLocation>
</comment>
<dbReference type="EMBL" id="VUOB01000017">
    <property type="protein sequence ID" value="KAA2263399.1"/>
    <property type="molecule type" value="Genomic_DNA"/>
</dbReference>
<dbReference type="InterPro" id="IPR027394">
    <property type="entry name" value="Cytochrome-c3_hydrogenase_C"/>
</dbReference>
<dbReference type="PIRSF" id="PIRSF000310">
    <property type="entry name" value="NiFe_hyd_ssu"/>
    <property type="match status" value="1"/>
</dbReference>
<dbReference type="GO" id="GO:0009061">
    <property type="term" value="P:anaerobic respiration"/>
    <property type="evidence" value="ECO:0007669"/>
    <property type="project" value="TreeGrafter"/>
</dbReference>
<dbReference type="PANTHER" id="PTHR30013">
    <property type="entry name" value="NIFE / NIFESE HYDROGENASE SMALL SUBUNIT FAMILY MEMBER"/>
    <property type="match status" value="1"/>
</dbReference>
<sequence>MTTADKTGEASTAESTDSEPVVHLLWMNGGLGCDGDSVALTAATQPSIEEIALGALPGLPKVAVHWPLIDFECGPEQGADTFIEWWHKADRGELDPFVLVVEGSIPNEAIKSEGYWCGFGNNPATGQPMTTSEWLDRLAPKALVVVAVGTCATYGGIHAMAGNPTGAMGVPDYLGWDWRSKAGIPIVCVPGCPTHPDNLSETLLYLLYQAAGQAPMIPLDEALRPTWLFGATVHEGCDRAGYYEQGQFAKEYGSPKCLVKLGCWGPVVKCNVPKRGWINGVGGCPNVGGICIACTMPGFPDKFMPFMDEPPGARVSAAASGMYGTVIRALRNFTMKSVDEEPKWRKKGDALLTGYKATW</sequence>
<dbReference type="GO" id="GO:0008901">
    <property type="term" value="F:ferredoxin hydrogenase activity"/>
    <property type="evidence" value="ECO:0007669"/>
    <property type="project" value="InterPro"/>
</dbReference>
<feature type="binding site" evidence="11">
    <location>
        <position position="234"/>
    </location>
    <ligand>
        <name>[4Fe-4S] cluster</name>
        <dbReference type="ChEBI" id="CHEBI:49883"/>
        <label>2</label>
    </ligand>
</feature>
<evidence type="ECO:0000256" key="5">
    <source>
        <dbReference type="ARBA" id="ARBA00022485"/>
    </source>
</evidence>
<evidence type="ECO:0000259" key="12">
    <source>
        <dbReference type="Pfam" id="PF01058"/>
    </source>
</evidence>
<feature type="binding site" evidence="11">
    <location>
        <position position="237"/>
    </location>
    <ligand>
        <name>[4Fe-4S] cluster</name>
        <dbReference type="ChEBI" id="CHEBI:49883"/>
        <label>2</label>
    </ligand>
</feature>
<gene>
    <name evidence="14" type="ORF">F0L68_10230</name>
</gene>
<keyword evidence="11" id="KW-0003">3Fe-4S</keyword>
<keyword evidence="8" id="KW-0560">Oxidoreductase</keyword>